<accession>A0A285RB62</accession>
<dbReference type="AlphaFoldDB" id="A0A285RB62"/>
<dbReference type="InterPro" id="IPR020904">
    <property type="entry name" value="Sc_DH/Rdtase_CS"/>
</dbReference>
<dbReference type="Gene3D" id="3.40.50.720">
    <property type="entry name" value="NAD(P)-binding Rossmann-like Domain"/>
    <property type="match status" value="1"/>
</dbReference>
<dbReference type="FunFam" id="3.40.50.720:FF:000084">
    <property type="entry name" value="Short-chain dehydrogenase reductase"/>
    <property type="match status" value="1"/>
</dbReference>
<dbReference type="PRINTS" id="PR00080">
    <property type="entry name" value="SDRFAMILY"/>
</dbReference>
<dbReference type="STRING" id="538381.GCA_001696535_01383"/>
<reference evidence="2 3" key="1">
    <citation type="submission" date="2017-08" db="EMBL/GenBank/DDBJ databases">
        <authorList>
            <person name="de Groot N.N."/>
        </authorList>
    </citation>
    <scope>NUCLEOTIDE SEQUENCE [LARGE SCALE GENOMIC DNA]</scope>
    <source>
        <strain evidence="2 3">USBA 352</strain>
    </source>
</reference>
<dbReference type="Pfam" id="PF13561">
    <property type="entry name" value="adh_short_C2"/>
    <property type="match status" value="1"/>
</dbReference>
<dbReference type="Proteomes" id="UP000219331">
    <property type="component" value="Unassembled WGS sequence"/>
</dbReference>
<dbReference type="NCBIfam" id="NF005559">
    <property type="entry name" value="PRK07231.1"/>
    <property type="match status" value="1"/>
</dbReference>
<dbReference type="InterPro" id="IPR036291">
    <property type="entry name" value="NAD(P)-bd_dom_sf"/>
</dbReference>
<sequence length="270" mass="28022">MSAIWDFSGRRVLVTGGASGLGLAGAQAFAKAGAQVAIADLNREAAEAAAAELGKGHLALCGDVSHEGDVEAMVEAAERDLGGIDILVNCAGIPDVFKPTVEQDYAQFRKLVEIHLGGTYLVTKTVGRGMLARGRGAVLNISSIGGVMGLSPRNAYSAAKAGISMLTRTLACEWASKGVRVNCIAPGYIVTPFFERLVAEGKLDAERIVRRTPMGRLGHASELVDAMLYLCSDNASYVAGVTLQVDGGYMSWGAASDAYAGPIDDGLSPS</sequence>
<dbReference type="PANTHER" id="PTHR42760">
    <property type="entry name" value="SHORT-CHAIN DEHYDROGENASES/REDUCTASES FAMILY MEMBER"/>
    <property type="match status" value="1"/>
</dbReference>
<evidence type="ECO:0000256" key="1">
    <source>
        <dbReference type="ARBA" id="ARBA00006484"/>
    </source>
</evidence>
<dbReference type="SUPFAM" id="SSF51735">
    <property type="entry name" value="NAD(P)-binding Rossmann-fold domains"/>
    <property type="match status" value="1"/>
</dbReference>
<gene>
    <name evidence="2" type="ORF">SAMN05421512_101304</name>
</gene>
<keyword evidence="3" id="KW-1185">Reference proteome</keyword>
<name>A0A285RB62_9HYPH</name>
<dbReference type="PROSITE" id="PS00061">
    <property type="entry name" value="ADH_SHORT"/>
    <property type="match status" value="1"/>
</dbReference>
<dbReference type="PRINTS" id="PR00081">
    <property type="entry name" value="GDHRDH"/>
</dbReference>
<proteinExistence type="inferred from homology"/>
<dbReference type="RefSeq" id="WP_208980256.1">
    <property type="nucleotide sequence ID" value="NZ_OBML01000001.1"/>
</dbReference>
<comment type="similarity">
    <text evidence="1">Belongs to the short-chain dehydrogenases/reductases (SDR) family.</text>
</comment>
<evidence type="ECO:0000313" key="2">
    <source>
        <dbReference type="EMBL" id="SOB89607.1"/>
    </source>
</evidence>
<dbReference type="GO" id="GO:0016616">
    <property type="term" value="F:oxidoreductase activity, acting on the CH-OH group of donors, NAD or NADP as acceptor"/>
    <property type="evidence" value="ECO:0007669"/>
    <property type="project" value="TreeGrafter"/>
</dbReference>
<dbReference type="InterPro" id="IPR002347">
    <property type="entry name" value="SDR_fam"/>
</dbReference>
<protein>
    <submittedName>
        <fullName evidence="2">NAD(P)-dependent dehydrogenase, short-chain alcohol dehydrogenase family</fullName>
    </submittedName>
</protein>
<organism evidence="2 3">
    <name type="scientific">Stappia indica</name>
    <dbReference type="NCBI Taxonomy" id="538381"/>
    <lineage>
        <taxon>Bacteria</taxon>
        <taxon>Pseudomonadati</taxon>
        <taxon>Pseudomonadota</taxon>
        <taxon>Alphaproteobacteria</taxon>
        <taxon>Hyphomicrobiales</taxon>
        <taxon>Stappiaceae</taxon>
        <taxon>Stappia</taxon>
    </lineage>
</organism>
<evidence type="ECO:0000313" key="3">
    <source>
        <dbReference type="Proteomes" id="UP000219331"/>
    </source>
</evidence>
<dbReference type="EMBL" id="OBML01000001">
    <property type="protein sequence ID" value="SOB89607.1"/>
    <property type="molecule type" value="Genomic_DNA"/>
</dbReference>